<dbReference type="EMBL" id="LN890655">
    <property type="protein sequence ID" value="CUS03051.2"/>
    <property type="molecule type" value="Genomic_DNA"/>
</dbReference>
<sequence>MSQSDKPVADTRSPRRSLLAFGAAIPIGTLGGLIGLGGAEFRLPVLAGPLGYKVHQAVPLNLAVSLITVTTSLIIRGWTLSYEPLAPYLPAIAALITGAVIMAYVGATLARRISAEQLERAVLVLLLIIGAALIVEGFLPQAIPALLPSSVSWHVVAGVLFGMAIGLVSSLLGVAGGEIIIPTLIFAYGVDVKTAGTASLLISLPTIATGLWRYARQGAFADRQALTETVAPMGVGSVIGAIIGGLLVGLVPAAVLKVGLGIILIISAYRIFGHRRQPAIH</sequence>
<keyword evidence="8" id="KW-1185">Reference proteome</keyword>
<evidence type="ECO:0000313" key="8">
    <source>
        <dbReference type="Proteomes" id="UP000215027"/>
    </source>
</evidence>
<dbReference type="Proteomes" id="UP000215027">
    <property type="component" value="Chromosome I"/>
</dbReference>
<organism evidence="7 8">
    <name type="scientific">Candidatus Promineifilum breve</name>
    <dbReference type="NCBI Taxonomy" id="1806508"/>
    <lineage>
        <taxon>Bacteria</taxon>
        <taxon>Bacillati</taxon>
        <taxon>Chloroflexota</taxon>
        <taxon>Ardenticatenia</taxon>
        <taxon>Candidatus Promineifilales</taxon>
        <taxon>Candidatus Promineifilaceae</taxon>
        <taxon>Candidatus Promineifilum</taxon>
    </lineage>
</organism>
<feature type="transmembrane region" description="Helical" evidence="6">
    <location>
        <begin position="195"/>
        <end position="215"/>
    </location>
</feature>
<keyword evidence="3 6" id="KW-0812">Transmembrane</keyword>
<feature type="transmembrane region" description="Helical" evidence="6">
    <location>
        <begin position="20"/>
        <end position="39"/>
    </location>
</feature>
<comment type="similarity">
    <text evidence="2 6">Belongs to the 4-toluene sulfonate uptake permease (TSUP) (TC 2.A.102) family.</text>
</comment>
<feature type="transmembrane region" description="Helical" evidence="6">
    <location>
        <begin position="85"/>
        <end position="110"/>
    </location>
</feature>
<dbReference type="KEGG" id="pbf:CFX0092_A1173"/>
<protein>
    <recommendedName>
        <fullName evidence="6">Probable membrane transporter protein</fullName>
    </recommendedName>
</protein>
<dbReference type="InterPro" id="IPR002781">
    <property type="entry name" value="TM_pro_TauE-like"/>
</dbReference>
<feature type="transmembrane region" description="Helical" evidence="6">
    <location>
        <begin position="235"/>
        <end position="266"/>
    </location>
</feature>
<evidence type="ECO:0000256" key="4">
    <source>
        <dbReference type="ARBA" id="ARBA00022989"/>
    </source>
</evidence>
<dbReference type="RefSeq" id="WP_095042592.1">
    <property type="nucleotide sequence ID" value="NZ_LN890655.1"/>
</dbReference>
<dbReference type="PANTHER" id="PTHR43701">
    <property type="entry name" value="MEMBRANE TRANSPORTER PROTEIN MJ0441-RELATED"/>
    <property type="match status" value="1"/>
</dbReference>
<evidence type="ECO:0000256" key="1">
    <source>
        <dbReference type="ARBA" id="ARBA00004141"/>
    </source>
</evidence>
<gene>
    <name evidence="7" type="ORF">CFX0092_A1173</name>
</gene>
<dbReference type="OrthoDB" id="5366030at2"/>
<evidence type="ECO:0000256" key="5">
    <source>
        <dbReference type="ARBA" id="ARBA00023136"/>
    </source>
</evidence>
<feature type="transmembrane region" description="Helical" evidence="6">
    <location>
        <begin position="155"/>
        <end position="188"/>
    </location>
</feature>
<feature type="transmembrane region" description="Helical" evidence="6">
    <location>
        <begin position="122"/>
        <end position="143"/>
    </location>
</feature>
<evidence type="ECO:0000256" key="3">
    <source>
        <dbReference type="ARBA" id="ARBA00022692"/>
    </source>
</evidence>
<dbReference type="PANTHER" id="PTHR43701:SF2">
    <property type="entry name" value="MEMBRANE TRANSPORTER PROTEIN YJNA-RELATED"/>
    <property type="match status" value="1"/>
</dbReference>
<dbReference type="Pfam" id="PF01925">
    <property type="entry name" value="TauE"/>
    <property type="match status" value="2"/>
</dbReference>
<evidence type="ECO:0000256" key="6">
    <source>
        <dbReference type="RuleBase" id="RU363041"/>
    </source>
</evidence>
<dbReference type="InterPro" id="IPR051598">
    <property type="entry name" value="TSUP/Inactive_protease-like"/>
</dbReference>
<comment type="subcellular location">
    <subcellularLocation>
        <location evidence="6">Cell membrane</location>
        <topology evidence="6">Multi-pass membrane protein</topology>
    </subcellularLocation>
    <subcellularLocation>
        <location evidence="1">Membrane</location>
        <topology evidence="1">Multi-pass membrane protein</topology>
    </subcellularLocation>
</comment>
<evidence type="ECO:0000256" key="2">
    <source>
        <dbReference type="ARBA" id="ARBA00009142"/>
    </source>
</evidence>
<keyword evidence="6" id="KW-1003">Cell membrane</keyword>
<proteinExistence type="inferred from homology"/>
<accession>A0A160SZN1</accession>
<keyword evidence="4 6" id="KW-1133">Transmembrane helix</keyword>
<name>A0A160SZN1_9CHLR</name>
<dbReference type="GO" id="GO:0005886">
    <property type="term" value="C:plasma membrane"/>
    <property type="evidence" value="ECO:0007669"/>
    <property type="project" value="UniProtKB-SubCell"/>
</dbReference>
<keyword evidence="5 6" id="KW-0472">Membrane</keyword>
<dbReference type="AlphaFoldDB" id="A0A160SZN1"/>
<evidence type="ECO:0000313" key="7">
    <source>
        <dbReference type="EMBL" id="CUS03051.2"/>
    </source>
</evidence>
<reference evidence="7" key="1">
    <citation type="submission" date="2016-01" db="EMBL/GenBank/DDBJ databases">
        <authorList>
            <person name="Mcilroy J.S."/>
            <person name="Karst M S."/>
            <person name="Albertsen M."/>
        </authorList>
    </citation>
    <scope>NUCLEOTIDE SEQUENCE</scope>
    <source>
        <strain evidence="7">Cfx-K</strain>
    </source>
</reference>